<keyword evidence="2" id="KW-1185">Reference proteome</keyword>
<dbReference type="RefSeq" id="WP_176737427.1">
    <property type="nucleotide sequence ID" value="NZ_FMHZ01000002.1"/>
</dbReference>
<dbReference type="STRING" id="47855.GA0070606_5401"/>
<sequence>MACGRCGARKVGATVWVLSYEDGRQSGEFASKTDAEIADVKRGGGGTIRQVQR</sequence>
<organism evidence="1 2">
    <name type="scientific">Micromonospora citrea</name>
    <dbReference type="NCBI Taxonomy" id="47855"/>
    <lineage>
        <taxon>Bacteria</taxon>
        <taxon>Bacillati</taxon>
        <taxon>Actinomycetota</taxon>
        <taxon>Actinomycetes</taxon>
        <taxon>Micromonosporales</taxon>
        <taxon>Micromonosporaceae</taxon>
        <taxon>Micromonospora</taxon>
    </lineage>
</organism>
<evidence type="ECO:0000313" key="2">
    <source>
        <dbReference type="Proteomes" id="UP000199001"/>
    </source>
</evidence>
<dbReference type="EMBL" id="FMHZ01000002">
    <property type="protein sequence ID" value="SCL70444.1"/>
    <property type="molecule type" value="Genomic_DNA"/>
</dbReference>
<dbReference type="AlphaFoldDB" id="A0A1C6VWG5"/>
<dbReference type="Proteomes" id="UP000199001">
    <property type="component" value="Unassembled WGS sequence"/>
</dbReference>
<protein>
    <submittedName>
        <fullName evidence="1">Uncharacterized protein</fullName>
    </submittedName>
</protein>
<evidence type="ECO:0000313" key="1">
    <source>
        <dbReference type="EMBL" id="SCL70444.1"/>
    </source>
</evidence>
<reference evidence="2" key="1">
    <citation type="submission" date="2016-06" db="EMBL/GenBank/DDBJ databases">
        <authorList>
            <person name="Varghese N."/>
            <person name="Submissions Spin"/>
        </authorList>
    </citation>
    <scope>NUCLEOTIDE SEQUENCE [LARGE SCALE GENOMIC DNA]</scope>
    <source>
        <strain evidence="2">DSM 43903</strain>
    </source>
</reference>
<name>A0A1C6VWG5_9ACTN</name>
<proteinExistence type="predicted"/>
<gene>
    <name evidence="1" type="ORF">GA0070606_5401</name>
</gene>
<accession>A0A1C6VWG5</accession>